<evidence type="ECO:0000313" key="1">
    <source>
        <dbReference type="EMBL" id="OQK18059.1"/>
    </source>
</evidence>
<evidence type="ECO:0000313" key="2">
    <source>
        <dbReference type="Proteomes" id="UP000191980"/>
    </source>
</evidence>
<dbReference type="Pfam" id="PF10387">
    <property type="entry name" value="DUF2442"/>
    <property type="match status" value="1"/>
</dbReference>
<dbReference type="Gene3D" id="3.30.2020.10">
    <property type="entry name" value="NE0471-like N-terminal domain"/>
    <property type="match status" value="1"/>
</dbReference>
<accession>A0A1V8M935</accession>
<evidence type="ECO:0008006" key="3">
    <source>
        <dbReference type="Google" id="ProtNLM"/>
    </source>
</evidence>
<dbReference type="Proteomes" id="UP000191980">
    <property type="component" value="Unassembled WGS sequence"/>
</dbReference>
<dbReference type="SUPFAM" id="SSF143880">
    <property type="entry name" value="NE0471 N-terminal domain-like"/>
    <property type="match status" value="1"/>
</dbReference>
<organism evidence="1 2">
    <name type="scientific">Methyloprofundus sedimenti</name>
    <dbReference type="NCBI Taxonomy" id="1420851"/>
    <lineage>
        <taxon>Bacteria</taxon>
        <taxon>Pseudomonadati</taxon>
        <taxon>Pseudomonadota</taxon>
        <taxon>Gammaproteobacteria</taxon>
        <taxon>Methylococcales</taxon>
        <taxon>Methylococcaceae</taxon>
        <taxon>Methyloprofundus</taxon>
    </lineage>
</organism>
<sequence>MNPYVVGVEVKQEYVLKLAFENKEVRLFDARPFLDKGIFNELKDINYFKQVKVAFGSIEWPHEQDFSKDTLYLLSTSFES</sequence>
<name>A0A1V8M935_9GAMM</name>
<reference evidence="1 2" key="1">
    <citation type="submission" date="2015-12" db="EMBL/GenBank/DDBJ databases">
        <authorList>
            <person name="Shamseldin A."/>
            <person name="Moawad H."/>
            <person name="Abd El-Rahim W.M."/>
            <person name="Sadowsky M.J."/>
        </authorList>
    </citation>
    <scope>NUCLEOTIDE SEQUENCE [LARGE SCALE GENOMIC DNA]</scope>
    <source>
        <strain evidence="1 2">WF1</strain>
    </source>
</reference>
<protein>
    <recommendedName>
        <fullName evidence="3">DUF2442 domain-containing protein</fullName>
    </recommendedName>
</protein>
<comment type="caution">
    <text evidence="1">The sequence shown here is derived from an EMBL/GenBank/DDBJ whole genome shotgun (WGS) entry which is preliminary data.</text>
</comment>
<dbReference type="EMBL" id="LPUF01000001">
    <property type="protein sequence ID" value="OQK18059.1"/>
    <property type="molecule type" value="Genomic_DNA"/>
</dbReference>
<proteinExistence type="predicted"/>
<dbReference type="AlphaFoldDB" id="A0A1V8M935"/>
<dbReference type="InterPro" id="IPR018841">
    <property type="entry name" value="DUF2442"/>
</dbReference>
<dbReference type="STRING" id="1420851.AU255_09455"/>
<dbReference type="OrthoDB" id="9803723at2"/>
<keyword evidence="2" id="KW-1185">Reference proteome</keyword>
<gene>
    <name evidence="1" type="ORF">AU255_09455</name>
</gene>
<dbReference type="RefSeq" id="WP_080522663.1">
    <property type="nucleotide sequence ID" value="NZ_LPUF01000001.1"/>
</dbReference>
<dbReference type="InterPro" id="IPR036782">
    <property type="entry name" value="NE0471-like_N"/>
</dbReference>